<reference evidence="2 3" key="1">
    <citation type="submission" date="2017-11" db="EMBL/GenBank/DDBJ databases">
        <title>Bacillus camelliae sp. nov., isolated from pu'er tea.</title>
        <authorList>
            <person name="Niu L."/>
        </authorList>
    </citation>
    <scope>NUCLEOTIDE SEQUENCE [LARGE SCALE GENOMIC DNA]</scope>
    <source>
        <strain evidence="2 3">7578-1</strain>
    </source>
</reference>
<organism evidence="2 3">
    <name type="scientific">Heyndrickxia camelliae</name>
    <dbReference type="NCBI Taxonomy" id="1707093"/>
    <lineage>
        <taxon>Bacteria</taxon>
        <taxon>Bacillati</taxon>
        <taxon>Bacillota</taxon>
        <taxon>Bacilli</taxon>
        <taxon>Bacillales</taxon>
        <taxon>Bacillaceae</taxon>
        <taxon>Heyndrickxia</taxon>
    </lineage>
</organism>
<gene>
    <name evidence="2" type="ORF">CWO92_22835</name>
</gene>
<feature type="transmembrane region" description="Helical" evidence="1">
    <location>
        <begin position="127"/>
        <end position="145"/>
    </location>
</feature>
<dbReference type="AlphaFoldDB" id="A0A2N3LDS1"/>
<feature type="transmembrane region" description="Helical" evidence="1">
    <location>
        <begin position="29"/>
        <end position="49"/>
    </location>
</feature>
<keyword evidence="1" id="KW-0472">Membrane</keyword>
<accession>A0A2N3LDS1</accession>
<evidence type="ECO:0000256" key="1">
    <source>
        <dbReference type="SAM" id="Phobius"/>
    </source>
</evidence>
<comment type="caution">
    <text evidence="2">The sequence shown here is derived from an EMBL/GenBank/DDBJ whole genome shotgun (WGS) entry which is preliminary data.</text>
</comment>
<dbReference type="OrthoDB" id="1683771at2"/>
<keyword evidence="1" id="KW-0812">Transmembrane</keyword>
<protein>
    <submittedName>
        <fullName evidence="2">Uncharacterized protein</fullName>
    </submittedName>
</protein>
<proteinExistence type="predicted"/>
<name>A0A2N3LDS1_9BACI</name>
<dbReference type="Proteomes" id="UP000233440">
    <property type="component" value="Unassembled WGS sequence"/>
</dbReference>
<feature type="transmembrane region" description="Helical" evidence="1">
    <location>
        <begin position="61"/>
        <end position="83"/>
    </location>
</feature>
<keyword evidence="1" id="KW-1133">Transmembrane helix</keyword>
<keyword evidence="3" id="KW-1185">Reference proteome</keyword>
<feature type="transmembrane region" description="Helical" evidence="1">
    <location>
        <begin position="89"/>
        <end position="107"/>
    </location>
</feature>
<evidence type="ECO:0000313" key="2">
    <source>
        <dbReference type="EMBL" id="PKR82739.1"/>
    </source>
</evidence>
<dbReference type="EMBL" id="PIQO01000029">
    <property type="protein sequence ID" value="PKR82739.1"/>
    <property type="molecule type" value="Genomic_DNA"/>
</dbReference>
<sequence>MLSLFIRVALVILSWSTLFFLPKKSFFKFIPVSLFSTSILLVESLLGLSYKWWKVKGGAKAFVKCALAFVFGPFIVGNLWIFHLTYGKFWLYTCLNLFMDFLLAYPLNKLFQALQIYKLKKFKSIHLFLTAFPYSLLNYGFQLILDKNQKDQ</sequence>
<evidence type="ECO:0000313" key="3">
    <source>
        <dbReference type="Proteomes" id="UP000233440"/>
    </source>
</evidence>